<name>D8J398_HALJB</name>
<dbReference type="Proteomes" id="UP000011645">
    <property type="component" value="Unassembled WGS sequence"/>
</dbReference>
<dbReference type="EMBL" id="AOHV01000035">
    <property type="protein sequence ID" value="ELY35218.1"/>
    <property type="molecule type" value="Genomic_DNA"/>
</dbReference>
<dbReference type="KEGG" id="hje:HacjB3_09110"/>
<dbReference type="PATRIC" id="fig|795797.18.peg.1816"/>
<dbReference type="AlphaFoldDB" id="D8J398"/>
<reference evidence="2 4" key="1">
    <citation type="journal article" date="2010" name="J. Bacteriol.">
        <title>Complete genome sequence of Halalkalicoccus jeotgali B3(T), an extremely halophilic archaeon.</title>
        <authorList>
            <person name="Roh S.W."/>
            <person name="Nam Y.D."/>
            <person name="Nam S.H."/>
            <person name="Choi S.H."/>
            <person name="Park H.S."/>
            <person name="Bae J.W."/>
        </authorList>
    </citation>
    <scope>NUCLEOTIDE SEQUENCE [LARGE SCALE GENOMIC DNA]</scope>
    <source>
        <strain evidence="2">B3</strain>
        <strain evidence="4">DSM 18796 / CECT 7217 / JCM 14584 / KCTC 4019 / B3</strain>
    </source>
</reference>
<sequence>MSERLGFLRGPNAEEALLVGWICLSVHALFVPVVALVPAAGYLVVVARAVIDGESALPRVAFGPLVGEGLVAGAIALAYGAVPLAVGTVTVSLATGSARALEGGASPFFLVGSTLTLFFVLAGLYVVPIALCGYARDGREAVTAPSFRVAGRAAYFVGWTSALVVLTAGALAGSVAGAVPLVGPLLASLCWWITALAATRRLAAGYREA</sequence>
<dbReference type="InterPro" id="IPR025098">
    <property type="entry name" value="DUF4013"/>
</dbReference>
<feature type="transmembrane region" description="Helical" evidence="1">
    <location>
        <begin position="65"/>
        <end position="86"/>
    </location>
</feature>
<proteinExistence type="predicted"/>
<dbReference type="RefSeq" id="WP_008417329.1">
    <property type="nucleotide sequence ID" value="NC_014297.1"/>
</dbReference>
<evidence type="ECO:0000313" key="2">
    <source>
        <dbReference type="EMBL" id="ADJ15205.1"/>
    </source>
</evidence>
<gene>
    <name evidence="2" type="ordered locus">HacjB3_09110</name>
    <name evidence="3" type="ORF">C497_13568</name>
</gene>
<dbReference type="STRING" id="795797.HacjB3_09110"/>
<evidence type="ECO:0000256" key="1">
    <source>
        <dbReference type="SAM" id="Phobius"/>
    </source>
</evidence>
<feature type="transmembrane region" description="Helical" evidence="1">
    <location>
        <begin position="106"/>
        <end position="132"/>
    </location>
</feature>
<organism evidence="2 4">
    <name type="scientific">Halalkalicoccus jeotgali (strain DSM 18796 / CECT 7217 / JCM 14584 / KCTC 4019 / B3)</name>
    <dbReference type="NCBI Taxonomy" id="795797"/>
    <lineage>
        <taxon>Archaea</taxon>
        <taxon>Methanobacteriati</taxon>
        <taxon>Methanobacteriota</taxon>
        <taxon>Stenosarchaea group</taxon>
        <taxon>Halobacteria</taxon>
        <taxon>Halobacteriales</taxon>
        <taxon>Halococcaceae</taxon>
        <taxon>Halalkalicoccus</taxon>
    </lineage>
</organism>
<keyword evidence="5" id="KW-1185">Reference proteome</keyword>
<dbReference type="eggNOG" id="arCOG02879">
    <property type="taxonomic scope" value="Archaea"/>
</dbReference>
<feature type="transmembrane region" description="Helical" evidence="1">
    <location>
        <begin position="153"/>
        <end position="172"/>
    </location>
</feature>
<keyword evidence="1" id="KW-0812">Transmembrane</keyword>
<evidence type="ECO:0000313" key="4">
    <source>
        <dbReference type="Proteomes" id="UP000000390"/>
    </source>
</evidence>
<dbReference type="GeneID" id="9419630"/>
<evidence type="ECO:0000313" key="3">
    <source>
        <dbReference type="EMBL" id="ELY35218.1"/>
    </source>
</evidence>
<evidence type="ECO:0008006" key="6">
    <source>
        <dbReference type="Google" id="ProtNLM"/>
    </source>
</evidence>
<dbReference type="Pfam" id="PF13197">
    <property type="entry name" value="DUF4013"/>
    <property type="match status" value="1"/>
</dbReference>
<keyword evidence="1" id="KW-1133">Transmembrane helix</keyword>
<feature type="transmembrane region" description="Helical" evidence="1">
    <location>
        <begin position="178"/>
        <end position="198"/>
    </location>
</feature>
<dbReference type="HOGENOM" id="CLU_1313095_0_0_2"/>
<keyword evidence="1" id="KW-0472">Membrane</keyword>
<feature type="transmembrane region" description="Helical" evidence="1">
    <location>
        <begin position="18"/>
        <end position="45"/>
    </location>
</feature>
<dbReference type="Proteomes" id="UP000000390">
    <property type="component" value="Chromosome"/>
</dbReference>
<accession>D8J398</accession>
<evidence type="ECO:0000313" key="5">
    <source>
        <dbReference type="Proteomes" id="UP000011645"/>
    </source>
</evidence>
<protein>
    <recommendedName>
        <fullName evidence="6">DUF4013 domain-containing protein</fullName>
    </recommendedName>
</protein>
<dbReference type="EMBL" id="CP002062">
    <property type="protein sequence ID" value="ADJ15205.1"/>
    <property type="molecule type" value="Genomic_DNA"/>
</dbReference>
<dbReference type="OrthoDB" id="202188at2157"/>
<reference evidence="3 5" key="2">
    <citation type="journal article" date="2014" name="PLoS Genet.">
        <title>Phylogenetically driven sequencing of extremely halophilic archaea reveals strategies for static and dynamic osmo-response.</title>
        <authorList>
            <person name="Becker E.A."/>
            <person name="Seitzer P.M."/>
            <person name="Tritt A."/>
            <person name="Larsen D."/>
            <person name="Krusor M."/>
            <person name="Yao A.I."/>
            <person name="Wu D."/>
            <person name="Madern D."/>
            <person name="Eisen J.A."/>
            <person name="Darling A.E."/>
            <person name="Facciotti M.T."/>
        </authorList>
    </citation>
    <scope>NUCLEOTIDE SEQUENCE [LARGE SCALE GENOMIC DNA]</scope>
    <source>
        <strain evidence="3">B3</strain>
        <strain evidence="5">DSM 18796 / CECT 7217 / JCM 14584 / KCTC 4019 / B3</strain>
    </source>
</reference>